<dbReference type="STRING" id="7868.ENSCMIP00000046244"/>
<evidence type="ECO:0000313" key="1">
    <source>
        <dbReference type="Ensembl" id="ENSCMIP00000046244.1"/>
    </source>
</evidence>
<organism evidence="1 2">
    <name type="scientific">Callorhinchus milii</name>
    <name type="common">Ghost shark</name>
    <dbReference type="NCBI Taxonomy" id="7868"/>
    <lineage>
        <taxon>Eukaryota</taxon>
        <taxon>Metazoa</taxon>
        <taxon>Chordata</taxon>
        <taxon>Craniata</taxon>
        <taxon>Vertebrata</taxon>
        <taxon>Chondrichthyes</taxon>
        <taxon>Holocephali</taxon>
        <taxon>Chimaeriformes</taxon>
        <taxon>Callorhinchidae</taxon>
        <taxon>Callorhinchus</taxon>
    </lineage>
</organism>
<dbReference type="OMA" id="DVVLHYQ"/>
<dbReference type="InParanoid" id="A0A4W3JRY0"/>
<dbReference type="Ensembl" id="ENSCMIT00000046904.1">
    <property type="protein sequence ID" value="ENSCMIP00000046244.1"/>
    <property type="gene ID" value="ENSCMIG00000019027.1"/>
</dbReference>
<dbReference type="CDD" id="cd22293">
    <property type="entry name" value="RBD_SHLD3_N"/>
    <property type="match status" value="1"/>
</dbReference>
<dbReference type="FunCoup" id="A0A4W3JRY0">
    <property type="interactions" value="17"/>
</dbReference>
<reference evidence="2" key="2">
    <citation type="journal article" date="2007" name="PLoS Biol.">
        <title>Survey sequencing and comparative analysis of the elephant shark (Callorhinchus milii) genome.</title>
        <authorList>
            <person name="Venkatesh B."/>
            <person name="Kirkness E.F."/>
            <person name="Loh Y.H."/>
            <person name="Halpern A.L."/>
            <person name="Lee A.P."/>
            <person name="Johnson J."/>
            <person name="Dandona N."/>
            <person name="Viswanathan L.D."/>
            <person name="Tay A."/>
            <person name="Venter J.C."/>
            <person name="Strausberg R.L."/>
            <person name="Brenner S."/>
        </authorList>
    </citation>
    <scope>NUCLEOTIDE SEQUENCE [LARGE SCALE GENOMIC DNA]</scope>
</reference>
<reference evidence="1" key="4">
    <citation type="submission" date="2025-08" db="UniProtKB">
        <authorList>
            <consortium name="Ensembl"/>
        </authorList>
    </citation>
    <scope>IDENTIFICATION</scope>
</reference>
<dbReference type="Proteomes" id="UP000314986">
    <property type="component" value="Unassembled WGS sequence"/>
</dbReference>
<reference evidence="1" key="5">
    <citation type="submission" date="2025-09" db="UniProtKB">
        <authorList>
            <consortium name="Ensembl"/>
        </authorList>
    </citation>
    <scope>IDENTIFICATION</scope>
</reference>
<dbReference type="PANTHER" id="PTHR41404">
    <property type="entry name" value="SHIELDIN COMPLEX SUBUNIT 3"/>
    <property type="match status" value="1"/>
</dbReference>
<proteinExistence type="predicted"/>
<name>A0A4W3JRY0_CALMI</name>
<evidence type="ECO:0000313" key="2">
    <source>
        <dbReference type="Proteomes" id="UP000314986"/>
    </source>
</evidence>
<dbReference type="GeneTree" id="ENSGT00530000065159"/>
<dbReference type="GO" id="GO:0045830">
    <property type="term" value="P:positive regulation of isotype switching"/>
    <property type="evidence" value="ECO:0007669"/>
    <property type="project" value="TreeGrafter"/>
</dbReference>
<reference evidence="2" key="1">
    <citation type="journal article" date="2006" name="Science">
        <title>Ancient noncoding elements conserved in the human genome.</title>
        <authorList>
            <person name="Venkatesh B."/>
            <person name="Kirkness E.F."/>
            <person name="Loh Y.H."/>
            <person name="Halpern A.L."/>
            <person name="Lee A.P."/>
            <person name="Johnson J."/>
            <person name="Dandona N."/>
            <person name="Viswanathan L.D."/>
            <person name="Tay A."/>
            <person name="Venter J.C."/>
            <person name="Strausberg R.L."/>
            <person name="Brenner S."/>
        </authorList>
    </citation>
    <scope>NUCLEOTIDE SEQUENCE [LARGE SCALE GENOMIC DNA]</scope>
</reference>
<keyword evidence="2" id="KW-1185">Reference proteome</keyword>
<sequence length="250" mass="29047">MDFCVMVHYRSNRECGPEVLKVAQRALEDFPKRPLTRFTPWFSNDLQNLPLKPKNHPPIISNEETRRIENYLAALEPKEQVQSYDCTEHLQEFFANLQKVGTVTQEADAEFFTETGLQHGATDWQSKSQRSWSITKCSRTEKSNTFTVSKALQMIQAKLQLHSFQRTKWVIDQSNCSNRKLEEHWAVLTNLLKYGNLPGCNAKIHRDLGQIWIFCDFQCCEHVGNQIKQTLNLTGKINLLVHRHGVIYKL</sequence>
<protein>
    <submittedName>
        <fullName evidence="1">Shieldin complex subunit 3</fullName>
    </submittedName>
</protein>
<dbReference type="GO" id="GO:2001034">
    <property type="term" value="P:positive regulation of double-strand break repair via nonhomologous end joining"/>
    <property type="evidence" value="ECO:0007669"/>
    <property type="project" value="TreeGrafter"/>
</dbReference>
<accession>A0A4W3JRY0</accession>
<dbReference type="PANTHER" id="PTHR41404:SF1">
    <property type="entry name" value="SHIELDIN COMPLEX SUBUNIT 3"/>
    <property type="match status" value="1"/>
</dbReference>
<dbReference type="AlphaFoldDB" id="A0A4W3JRY0"/>
<dbReference type="InterPro" id="IPR039996">
    <property type="entry name" value="Shieldin_RINN1"/>
</dbReference>
<dbReference type="GO" id="GO:2000042">
    <property type="term" value="P:negative regulation of double-strand break repair via homologous recombination"/>
    <property type="evidence" value="ECO:0007669"/>
    <property type="project" value="TreeGrafter"/>
</dbReference>
<gene>
    <name evidence="1" type="primary">SHLD3</name>
</gene>
<reference evidence="2" key="3">
    <citation type="journal article" date="2014" name="Nature">
        <title>Elephant shark genome provides unique insights into gnathostome evolution.</title>
        <authorList>
            <consortium name="International Elephant Shark Genome Sequencing Consortium"/>
            <person name="Venkatesh B."/>
            <person name="Lee A.P."/>
            <person name="Ravi V."/>
            <person name="Maurya A.K."/>
            <person name="Lian M.M."/>
            <person name="Swann J.B."/>
            <person name="Ohta Y."/>
            <person name="Flajnik M.F."/>
            <person name="Sutoh Y."/>
            <person name="Kasahara M."/>
            <person name="Hoon S."/>
            <person name="Gangu V."/>
            <person name="Roy S.W."/>
            <person name="Irimia M."/>
            <person name="Korzh V."/>
            <person name="Kondrychyn I."/>
            <person name="Lim Z.W."/>
            <person name="Tay B.H."/>
            <person name="Tohari S."/>
            <person name="Kong K.W."/>
            <person name="Ho S."/>
            <person name="Lorente-Galdos B."/>
            <person name="Quilez J."/>
            <person name="Marques-Bonet T."/>
            <person name="Raney B.J."/>
            <person name="Ingham P.W."/>
            <person name="Tay A."/>
            <person name="Hillier L.W."/>
            <person name="Minx P."/>
            <person name="Boehm T."/>
            <person name="Wilson R.K."/>
            <person name="Brenner S."/>
            <person name="Warren W.C."/>
        </authorList>
    </citation>
    <scope>NUCLEOTIDE SEQUENCE [LARGE SCALE GENOMIC DNA]</scope>
</reference>